<dbReference type="GO" id="GO:0005634">
    <property type="term" value="C:nucleus"/>
    <property type="evidence" value="ECO:0007669"/>
    <property type="project" value="TreeGrafter"/>
</dbReference>
<evidence type="ECO:0000256" key="1">
    <source>
        <dbReference type="SAM" id="MobiDB-lite"/>
    </source>
</evidence>
<feature type="compositionally biased region" description="Basic and acidic residues" evidence="1">
    <location>
        <begin position="526"/>
        <end position="538"/>
    </location>
</feature>
<feature type="region of interest" description="Disordered" evidence="1">
    <location>
        <begin position="357"/>
        <end position="376"/>
    </location>
</feature>
<feature type="region of interest" description="Disordered" evidence="1">
    <location>
        <begin position="526"/>
        <end position="561"/>
    </location>
</feature>
<dbReference type="InterPro" id="IPR035240">
    <property type="entry name" value="SprT_Zn_ribbon"/>
</dbReference>
<protein>
    <submittedName>
        <fullName evidence="3">1669dcab-8545-49a7-b459-6c16aa01e3c0</fullName>
    </submittedName>
</protein>
<dbReference type="Proteomes" id="UP000289323">
    <property type="component" value="Unassembled WGS sequence"/>
</dbReference>
<dbReference type="Pfam" id="PF10263">
    <property type="entry name" value="SprT-like"/>
    <property type="match status" value="1"/>
</dbReference>
<dbReference type="PANTHER" id="PTHR23099">
    <property type="entry name" value="TRANSCRIPTIONAL REGULATOR"/>
    <property type="match status" value="1"/>
</dbReference>
<dbReference type="SUPFAM" id="SSF47095">
    <property type="entry name" value="HMG-box"/>
    <property type="match status" value="1"/>
</dbReference>
<feature type="compositionally biased region" description="Polar residues" evidence="1">
    <location>
        <begin position="363"/>
        <end position="372"/>
    </location>
</feature>
<dbReference type="SMART" id="SM00731">
    <property type="entry name" value="SprT"/>
    <property type="match status" value="1"/>
</dbReference>
<name>A0A3S4AS60_9PEZI</name>
<organism evidence="3 4">
    <name type="scientific">Thermothielavioides terrestris</name>
    <dbReference type="NCBI Taxonomy" id="2587410"/>
    <lineage>
        <taxon>Eukaryota</taxon>
        <taxon>Fungi</taxon>
        <taxon>Dikarya</taxon>
        <taxon>Ascomycota</taxon>
        <taxon>Pezizomycotina</taxon>
        <taxon>Sordariomycetes</taxon>
        <taxon>Sordariomycetidae</taxon>
        <taxon>Sordariales</taxon>
        <taxon>Chaetomiaceae</taxon>
        <taxon>Thermothielavioides</taxon>
    </lineage>
</organism>
<dbReference type="GO" id="GO:0006950">
    <property type="term" value="P:response to stress"/>
    <property type="evidence" value="ECO:0007669"/>
    <property type="project" value="UniProtKB-ARBA"/>
</dbReference>
<evidence type="ECO:0000313" key="3">
    <source>
        <dbReference type="EMBL" id="SPQ24655.1"/>
    </source>
</evidence>
<dbReference type="Gene3D" id="1.10.30.10">
    <property type="entry name" value="High mobility group box domain"/>
    <property type="match status" value="1"/>
</dbReference>
<dbReference type="EMBL" id="OUUZ01000013">
    <property type="protein sequence ID" value="SPQ24655.1"/>
    <property type="molecule type" value="Genomic_DNA"/>
</dbReference>
<feature type="domain" description="SprT-like" evidence="2">
    <location>
        <begin position="309"/>
        <end position="491"/>
    </location>
</feature>
<evidence type="ECO:0000313" key="4">
    <source>
        <dbReference type="Proteomes" id="UP000289323"/>
    </source>
</evidence>
<gene>
    <name evidence="3" type="ORF">TT172_LOCUS7074</name>
</gene>
<dbReference type="InterPro" id="IPR006640">
    <property type="entry name" value="SprT-like_domain"/>
</dbReference>
<feature type="region of interest" description="Disordered" evidence="1">
    <location>
        <begin position="1"/>
        <end position="290"/>
    </location>
</feature>
<feature type="compositionally biased region" description="Basic and acidic residues" evidence="1">
    <location>
        <begin position="84"/>
        <end position="99"/>
    </location>
</feature>
<dbReference type="CDD" id="cd00084">
    <property type="entry name" value="HMG-box_SF"/>
    <property type="match status" value="1"/>
</dbReference>
<proteinExistence type="predicted"/>
<dbReference type="Pfam" id="PF17283">
    <property type="entry name" value="Zn_ribbon_SprT"/>
    <property type="match status" value="1"/>
</dbReference>
<feature type="compositionally biased region" description="Acidic residues" evidence="1">
    <location>
        <begin position="150"/>
        <end position="178"/>
    </location>
</feature>
<dbReference type="AlphaFoldDB" id="A0A3S4AS60"/>
<reference evidence="3 4" key="1">
    <citation type="submission" date="2018-04" db="EMBL/GenBank/DDBJ databases">
        <authorList>
            <person name="Huttner S."/>
            <person name="Dainat J."/>
        </authorList>
    </citation>
    <scope>NUCLEOTIDE SEQUENCE [LARGE SCALE GENOMIC DNA]</scope>
</reference>
<feature type="compositionally biased region" description="Basic residues" evidence="1">
    <location>
        <begin position="55"/>
        <end position="66"/>
    </location>
</feature>
<evidence type="ECO:0000259" key="2">
    <source>
        <dbReference type="SMART" id="SM00731"/>
    </source>
</evidence>
<sequence length="561" mass="62523">MAKLSMPTDTGSDDDEFPDIGTLASRKKMQNRADASATQPQPEAQSAGEAASGKGKPKAPIRRRKLAPLTNNLLLKPWVPESTTDGHENYSRQEKEKIVRPSRKITATRAGNAKPAAVIAPPVTERKEEADEEETEFVSAQEDLGSSEESVTDEESLQSDSDGSEFEDNESDDNDSDSDGLGFCDENEEAPRRSKASGPGKERATPPSTPPKSRSRLVSPRKLPRIPMTPHRPSSDMFWSQDFVDDWNDEHSPRKQLFPDAAASRSKSPTKQGPERRPEIATAVKRQSDREAKRAFEKSKHELAEKFLHELDTVITKGKMAKLTASTGGVRLVWSNKLKTTAGRAHWKGERLRAAVPEGATPTDANSSSTTDNKPRCRHHASIELAEKIIDDEDRLVNVIAHEFCHLANFMISGVTSNAQAHGREFKAWAAQVSRAFADRGVRVTTKHSYRINFKYVWRCAACGLLYNRHSKSIDPSRHRCGVCRGELAQIKPAPAKNKKKKTEEGEPAKLSGYQEFVKEQMRLLKEENPRSPQKEIMKMAASRWQQRAKSTTPDDEIQEL</sequence>
<dbReference type="InterPro" id="IPR036910">
    <property type="entry name" value="HMG_box_dom_sf"/>
</dbReference>
<accession>A0A3S4AS60</accession>
<dbReference type="PANTHER" id="PTHR23099:SF0">
    <property type="entry name" value="GERM CELL NUCLEAR ACIDIC PROTEIN"/>
    <property type="match status" value="1"/>
</dbReference>